<evidence type="ECO:0000313" key="4">
    <source>
        <dbReference type="Proteomes" id="UP001217485"/>
    </source>
</evidence>
<comment type="caution">
    <text evidence="3">The sequence shown here is derived from an EMBL/GenBank/DDBJ whole genome shotgun (WGS) entry which is preliminary data.</text>
</comment>
<keyword evidence="4" id="KW-1185">Reference proteome</keyword>
<dbReference type="EMBL" id="JAQNDK010000003">
    <property type="protein sequence ID" value="MDC0681450.1"/>
    <property type="molecule type" value="Genomic_DNA"/>
</dbReference>
<dbReference type="Gene3D" id="2.150.10.10">
    <property type="entry name" value="Serralysin-like metalloprotease, C-terminal"/>
    <property type="match status" value="1"/>
</dbReference>
<evidence type="ECO:0000313" key="3">
    <source>
        <dbReference type="EMBL" id="MDC0681450.1"/>
    </source>
</evidence>
<dbReference type="InterPro" id="IPR001343">
    <property type="entry name" value="Hemolysn_Ca-bd"/>
</dbReference>
<dbReference type="PANTHER" id="PTHR38340">
    <property type="entry name" value="S-LAYER PROTEIN"/>
    <property type="match status" value="1"/>
</dbReference>
<organism evidence="3 4">
    <name type="scientific">Sorangium atrum</name>
    <dbReference type="NCBI Taxonomy" id="2995308"/>
    <lineage>
        <taxon>Bacteria</taxon>
        <taxon>Pseudomonadati</taxon>
        <taxon>Myxococcota</taxon>
        <taxon>Polyangia</taxon>
        <taxon>Polyangiales</taxon>
        <taxon>Polyangiaceae</taxon>
        <taxon>Sorangium</taxon>
    </lineage>
</organism>
<keyword evidence="2" id="KW-0964">Secreted</keyword>
<evidence type="ECO:0000256" key="1">
    <source>
        <dbReference type="ARBA" id="ARBA00004613"/>
    </source>
</evidence>
<dbReference type="Proteomes" id="UP001217485">
    <property type="component" value="Unassembled WGS sequence"/>
</dbReference>
<gene>
    <name evidence="3" type="ORF">POL72_27160</name>
</gene>
<dbReference type="SUPFAM" id="SSF51120">
    <property type="entry name" value="beta-Roll"/>
    <property type="match status" value="1"/>
</dbReference>
<dbReference type="SUPFAM" id="SSF46689">
    <property type="entry name" value="Homeodomain-like"/>
    <property type="match status" value="1"/>
</dbReference>
<sequence>MVARDGGTADAAAYRMGPYSIDLRQRIIDAYQNREGSIRELAERFEVAPNTVQNYLTQLRATGDLGTAASPSSWPIASCTTRAASASGHAGDETIEGGGVNDIISGGAGNDRLFGNGGDDQLFGDGGDDYLDGVAGTDTLDGDRLTSGADSDVCLVEAADSAANCEL</sequence>
<accession>A0ABT5C4W4</accession>
<evidence type="ECO:0008006" key="5">
    <source>
        <dbReference type="Google" id="ProtNLM"/>
    </source>
</evidence>
<dbReference type="RefSeq" id="WP_272098547.1">
    <property type="nucleotide sequence ID" value="NZ_JAQNDK010000003.1"/>
</dbReference>
<proteinExistence type="predicted"/>
<dbReference type="PANTHER" id="PTHR38340:SF1">
    <property type="entry name" value="S-LAYER PROTEIN"/>
    <property type="match status" value="1"/>
</dbReference>
<dbReference type="InterPro" id="IPR009057">
    <property type="entry name" value="Homeodomain-like_sf"/>
</dbReference>
<dbReference type="PRINTS" id="PR00313">
    <property type="entry name" value="CABNDNGRPT"/>
</dbReference>
<dbReference type="InterPro" id="IPR050557">
    <property type="entry name" value="RTX_toxin/Mannuronan_C5-epim"/>
</dbReference>
<evidence type="ECO:0000256" key="2">
    <source>
        <dbReference type="ARBA" id="ARBA00022525"/>
    </source>
</evidence>
<comment type="subcellular location">
    <subcellularLocation>
        <location evidence="1">Secreted</location>
    </subcellularLocation>
</comment>
<dbReference type="InterPro" id="IPR011049">
    <property type="entry name" value="Serralysin-like_metalloprot_C"/>
</dbReference>
<protein>
    <recommendedName>
        <fullName evidence="5">Alkaline phosphatase</fullName>
    </recommendedName>
</protein>
<name>A0ABT5C4W4_9BACT</name>
<reference evidence="3 4" key="1">
    <citation type="submission" date="2023-01" db="EMBL/GenBank/DDBJ databases">
        <title>Minimal conservation of predation-associated metabolite biosynthetic gene clusters underscores biosynthetic potential of Myxococcota including descriptions for ten novel species: Archangium lansinium sp. nov., Myxococcus landrumus sp. nov., Nannocystis bai.</title>
        <authorList>
            <person name="Ahearne A."/>
            <person name="Stevens C."/>
            <person name="Dowd S."/>
        </authorList>
    </citation>
    <scope>NUCLEOTIDE SEQUENCE [LARGE SCALE GENOMIC DNA]</scope>
    <source>
        <strain evidence="3 4">WIWO2</strain>
    </source>
</reference>
<dbReference type="Pfam" id="PF00353">
    <property type="entry name" value="HemolysinCabind"/>
    <property type="match status" value="1"/>
</dbReference>